<gene>
    <name evidence="4" type="ORF">GDR74_11805</name>
</gene>
<dbReference type="SMART" id="SM00116">
    <property type="entry name" value="CBS"/>
    <property type="match status" value="2"/>
</dbReference>
<dbReference type="Pfam" id="PF00571">
    <property type="entry name" value="CBS"/>
    <property type="match status" value="2"/>
</dbReference>
<keyword evidence="5" id="KW-1185">Reference proteome</keyword>
<dbReference type="InterPro" id="IPR044725">
    <property type="entry name" value="CBSX3_CBS_dom"/>
</dbReference>
<evidence type="ECO:0000313" key="5">
    <source>
        <dbReference type="Proteomes" id="UP000325614"/>
    </source>
</evidence>
<dbReference type="SUPFAM" id="SSF54631">
    <property type="entry name" value="CBS-domain pair"/>
    <property type="match status" value="1"/>
</dbReference>
<dbReference type="CDD" id="cd04623">
    <property type="entry name" value="CBS_pair_bac_euk"/>
    <property type="match status" value="1"/>
</dbReference>
<keyword evidence="1 2" id="KW-0129">CBS domain</keyword>
<organism evidence="4 5">
    <name type="scientific">Microvirga thermotolerans</name>
    <dbReference type="NCBI Taxonomy" id="2651334"/>
    <lineage>
        <taxon>Bacteria</taxon>
        <taxon>Pseudomonadati</taxon>
        <taxon>Pseudomonadota</taxon>
        <taxon>Alphaproteobacteria</taxon>
        <taxon>Hyphomicrobiales</taxon>
        <taxon>Methylobacteriaceae</taxon>
        <taxon>Microvirga</taxon>
    </lineage>
</organism>
<dbReference type="InterPro" id="IPR051257">
    <property type="entry name" value="Diverse_CBS-Domain"/>
</dbReference>
<dbReference type="InterPro" id="IPR000644">
    <property type="entry name" value="CBS_dom"/>
</dbReference>
<evidence type="ECO:0000256" key="1">
    <source>
        <dbReference type="ARBA" id="ARBA00023122"/>
    </source>
</evidence>
<reference evidence="4 5" key="1">
    <citation type="submission" date="2019-10" db="EMBL/GenBank/DDBJ databases">
        <title>Isolation, Identification of Microvirga thermotolerans HR1, a novel thermophilic bacterium and Comparative Genomics of the genus Microvirga.</title>
        <authorList>
            <person name="Li J."/>
            <person name="Zhang W."/>
            <person name="Lin M."/>
            <person name="Wang J."/>
        </authorList>
    </citation>
    <scope>NUCLEOTIDE SEQUENCE [LARGE SCALE GENOMIC DNA]</scope>
    <source>
        <strain evidence="4 5">HR1</strain>
    </source>
</reference>
<evidence type="ECO:0000256" key="2">
    <source>
        <dbReference type="PROSITE-ProRule" id="PRU00703"/>
    </source>
</evidence>
<name>A0A5P9JYY8_9HYPH</name>
<dbReference type="RefSeq" id="WP_152586494.1">
    <property type="nucleotide sequence ID" value="NZ_CP045423.1"/>
</dbReference>
<dbReference type="Gene3D" id="3.10.580.10">
    <property type="entry name" value="CBS-domain"/>
    <property type="match status" value="1"/>
</dbReference>
<accession>A0A5P9JYY8</accession>
<proteinExistence type="predicted"/>
<dbReference type="AlphaFoldDB" id="A0A5P9JYY8"/>
<dbReference type="PROSITE" id="PS51371">
    <property type="entry name" value="CBS"/>
    <property type="match status" value="2"/>
</dbReference>
<dbReference type="PANTHER" id="PTHR43080:SF2">
    <property type="entry name" value="CBS DOMAIN-CONTAINING PROTEIN"/>
    <property type="match status" value="1"/>
</dbReference>
<feature type="domain" description="CBS" evidence="3">
    <location>
        <begin position="76"/>
        <end position="132"/>
    </location>
</feature>
<evidence type="ECO:0000259" key="3">
    <source>
        <dbReference type="PROSITE" id="PS51371"/>
    </source>
</evidence>
<protein>
    <submittedName>
        <fullName evidence="4">CBS domain-containing protein</fullName>
    </submittedName>
</protein>
<dbReference type="EMBL" id="CP045423">
    <property type="protein sequence ID" value="QFU16856.1"/>
    <property type="molecule type" value="Genomic_DNA"/>
</dbReference>
<dbReference type="InterPro" id="IPR046342">
    <property type="entry name" value="CBS_dom_sf"/>
</dbReference>
<feature type="domain" description="CBS" evidence="3">
    <location>
        <begin position="8"/>
        <end position="68"/>
    </location>
</feature>
<dbReference type="PANTHER" id="PTHR43080">
    <property type="entry name" value="CBS DOMAIN-CONTAINING PROTEIN CBSX3, MITOCHONDRIAL"/>
    <property type="match status" value="1"/>
</dbReference>
<dbReference type="Proteomes" id="UP000325614">
    <property type="component" value="Chromosome"/>
</dbReference>
<evidence type="ECO:0000313" key="4">
    <source>
        <dbReference type="EMBL" id="QFU16856.1"/>
    </source>
</evidence>
<sequence>MSVHRILSTKGRNVVTIGPQRTLGEAARMLAEHRIGALLVVDGVRPVSGIVSERDIVRAVAEQGPAALEAPVSRFMTEKVVTCTTRTAVNDLMEAMTNGKFRHVPVVEDGALVGIVSIGDVVKNRLAEIEAEAQAIKDYIATA</sequence>
<dbReference type="KEGG" id="mico:GDR74_11805"/>